<dbReference type="PANTHER" id="PTHR11632">
    <property type="entry name" value="SUCCINATE DEHYDROGENASE 2 FLAVOPROTEIN SUBUNIT"/>
    <property type="match status" value="1"/>
</dbReference>
<evidence type="ECO:0000259" key="19">
    <source>
        <dbReference type="Pfam" id="PF00890"/>
    </source>
</evidence>
<dbReference type="EMBL" id="BJOV01000005">
    <property type="protein sequence ID" value="GEE01975.1"/>
    <property type="molecule type" value="Genomic_DNA"/>
</dbReference>
<comment type="catalytic activity">
    <reaction evidence="12 18">
        <text>a quinone + succinate = fumarate + a quinol</text>
        <dbReference type="Rhea" id="RHEA:40523"/>
        <dbReference type="ChEBI" id="CHEBI:24646"/>
        <dbReference type="ChEBI" id="CHEBI:29806"/>
        <dbReference type="ChEBI" id="CHEBI:30031"/>
        <dbReference type="ChEBI" id="CHEBI:132124"/>
        <dbReference type="EC" id="1.3.5.1"/>
    </reaction>
</comment>
<accession>A0A7I9V9H8</accession>
<feature type="binding site" evidence="16">
    <location>
        <begin position="34"/>
        <end position="49"/>
    </location>
    <ligand>
        <name>FAD</name>
        <dbReference type="ChEBI" id="CHEBI:57692"/>
    </ligand>
</feature>
<dbReference type="Gene3D" id="4.10.80.40">
    <property type="entry name" value="succinate dehydrogenase protein domain"/>
    <property type="match status" value="1"/>
</dbReference>
<gene>
    <name evidence="21" type="ORF">nbrc107696_24210</name>
</gene>
<dbReference type="GO" id="GO:0022900">
    <property type="term" value="P:electron transport chain"/>
    <property type="evidence" value="ECO:0007669"/>
    <property type="project" value="UniProtKB-UniRule"/>
</dbReference>
<feature type="binding site" evidence="15">
    <location>
        <position position="354"/>
    </location>
    <ligand>
        <name>substrate</name>
    </ligand>
</feature>
<dbReference type="PANTHER" id="PTHR11632:SF51">
    <property type="entry name" value="SUCCINATE DEHYDROGENASE [UBIQUINONE] FLAVOPROTEIN SUBUNIT, MITOCHONDRIAL"/>
    <property type="match status" value="1"/>
</dbReference>
<dbReference type="InterPro" id="IPR036188">
    <property type="entry name" value="FAD/NAD-bd_sf"/>
</dbReference>
<reference evidence="22" key="1">
    <citation type="submission" date="2019-06" db="EMBL/GenBank/DDBJ databases">
        <title>Gordonia isolated from sludge of a wastewater treatment plant.</title>
        <authorList>
            <person name="Tamura T."/>
            <person name="Aoyama K."/>
            <person name="Kang Y."/>
            <person name="Saito S."/>
            <person name="Akiyama N."/>
            <person name="Yazawa K."/>
            <person name="Gonoi T."/>
            <person name="Mikami Y."/>
        </authorList>
    </citation>
    <scope>NUCLEOTIDE SEQUENCE [LARGE SCALE GENOMIC DNA]</scope>
    <source>
        <strain evidence="22">NBRC 107696</strain>
    </source>
</reference>
<dbReference type="GO" id="GO:0008177">
    <property type="term" value="F:succinate dehydrogenase (quinone) activity"/>
    <property type="evidence" value="ECO:0007669"/>
    <property type="project" value="UniProtKB-EC"/>
</dbReference>
<keyword evidence="7 16" id="KW-0285">Flavoprotein</keyword>
<evidence type="ECO:0000259" key="20">
    <source>
        <dbReference type="Pfam" id="PF02910"/>
    </source>
</evidence>
<dbReference type="InterPro" id="IPR027477">
    <property type="entry name" value="Succ_DH/fumarate_Rdtase_cat_sf"/>
</dbReference>
<comment type="similarity">
    <text evidence="3 18">Belongs to the FAD-dependent oxidoreductase 2 family. FRD/SDH subfamily.</text>
</comment>
<evidence type="ECO:0000313" key="21">
    <source>
        <dbReference type="EMBL" id="GEE01975.1"/>
    </source>
</evidence>
<dbReference type="Pfam" id="PF00890">
    <property type="entry name" value="FAD_binding_2"/>
    <property type="match status" value="1"/>
</dbReference>
<evidence type="ECO:0000256" key="1">
    <source>
        <dbReference type="ARBA" id="ARBA00004170"/>
    </source>
</evidence>
<evidence type="ECO:0000256" key="6">
    <source>
        <dbReference type="ARBA" id="ARBA00022448"/>
    </source>
</evidence>
<dbReference type="SUPFAM" id="SSF46977">
    <property type="entry name" value="Succinate dehydrogenase/fumarate reductase flavoprotein C-terminal domain"/>
    <property type="match status" value="1"/>
</dbReference>
<protein>
    <recommendedName>
        <fullName evidence="5 13">Succinate dehydrogenase flavoprotein subunit</fullName>
        <ecNumber evidence="4 18">1.3.5.1</ecNumber>
    </recommendedName>
</protein>
<dbReference type="PRINTS" id="PR00411">
    <property type="entry name" value="PNDRDTASEI"/>
</dbReference>
<evidence type="ECO:0000256" key="3">
    <source>
        <dbReference type="ARBA" id="ARBA00008040"/>
    </source>
</evidence>
<feature type="binding site" evidence="15">
    <location>
        <position position="243"/>
    </location>
    <ligand>
        <name>substrate</name>
    </ligand>
</feature>
<keyword evidence="11 18" id="KW-0472">Membrane</keyword>
<comment type="pathway">
    <text evidence="2 18">Carbohydrate metabolism; tricarboxylic acid cycle; fumarate from succinate (bacterial route): step 1/1.</text>
</comment>
<organism evidence="21 22">
    <name type="scientific">Gordonia spumicola</name>
    <dbReference type="NCBI Taxonomy" id="589161"/>
    <lineage>
        <taxon>Bacteria</taxon>
        <taxon>Bacillati</taxon>
        <taxon>Actinomycetota</taxon>
        <taxon>Actinomycetes</taxon>
        <taxon>Mycobacteriales</taxon>
        <taxon>Gordoniaceae</taxon>
        <taxon>Gordonia</taxon>
    </lineage>
</organism>
<evidence type="ECO:0000256" key="16">
    <source>
        <dbReference type="PIRSR" id="PIRSR611281-3"/>
    </source>
</evidence>
<evidence type="ECO:0000256" key="17">
    <source>
        <dbReference type="PIRSR" id="PIRSR611281-4"/>
    </source>
</evidence>
<keyword evidence="6 18" id="KW-0813">Transport</keyword>
<dbReference type="AlphaFoldDB" id="A0A7I9V9H8"/>
<evidence type="ECO:0000256" key="8">
    <source>
        <dbReference type="ARBA" id="ARBA00022827"/>
    </source>
</evidence>
<keyword evidence="10 18" id="KW-0560">Oxidoreductase</keyword>
<evidence type="ECO:0000256" key="9">
    <source>
        <dbReference type="ARBA" id="ARBA00022982"/>
    </source>
</evidence>
<comment type="caution">
    <text evidence="21">The sequence shown here is derived from an EMBL/GenBank/DDBJ whole genome shotgun (WGS) entry which is preliminary data.</text>
</comment>
<evidence type="ECO:0000256" key="7">
    <source>
        <dbReference type="ARBA" id="ARBA00022630"/>
    </source>
</evidence>
<dbReference type="Pfam" id="PF02910">
    <property type="entry name" value="Succ_DH_flav_C"/>
    <property type="match status" value="1"/>
</dbReference>
<proteinExistence type="inferred from homology"/>
<feature type="active site" description="Proton acceptor" evidence="14">
    <location>
        <position position="287"/>
    </location>
</feature>
<feature type="binding site" evidence="15">
    <location>
        <position position="395"/>
    </location>
    <ligand>
        <name>substrate</name>
    </ligand>
</feature>
<dbReference type="Gene3D" id="3.90.700.10">
    <property type="entry name" value="Succinate dehydrogenase/fumarate reductase flavoprotein, catalytic domain"/>
    <property type="match status" value="1"/>
</dbReference>
<dbReference type="SUPFAM" id="SSF51905">
    <property type="entry name" value="FAD/NAD(P)-binding domain"/>
    <property type="match status" value="1"/>
</dbReference>
<feature type="binding site" evidence="15">
    <location>
        <position position="255"/>
    </location>
    <ligand>
        <name>substrate</name>
    </ligand>
</feature>
<comment type="cofactor">
    <cofactor evidence="16">
        <name>FAD</name>
        <dbReference type="ChEBI" id="CHEBI:57692"/>
    </cofactor>
    <text evidence="16">Flavinylated by SdhE, about 5% flavinylation occurs in the absence of SdhE.</text>
</comment>
<evidence type="ECO:0000313" key="22">
    <source>
        <dbReference type="Proteomes" id="UP000444960"/>
    </source>
</evidence>
<evidence type="ECO:0000256" key="10">
    <source>
        <dbReference type="ARBA" id="ARBA00023002"/>
    </source>
</evidence>
<dbReference type="Proteomes" id="UP000444960">
    <property type="component" value="Unassembled WGS sequence"/>
</dbReference>
<evidence type="ECO:0000256" key="11">
    <source>
        <dbReference type="ARBA" id="ARBA00023136"/>
    </source>
</evidence>
<comment type="subcellular location">
    <subcellularLocation>
        <location evidence="1">Membrane</location>
        <topology evidence="1">Peripheral membrane protein</topology>
    </subcellularLocation>
</comment>
<dbReference type="RefSeq" id="WP_161895754.1">
    <property type="nucleotide sequence ID" value="NZ_BJOV01000005.1"/>
</dbReference>
<evidence type="ECO:0000256" key="15">
    <source>
        <dbReference type="PIRSR" id="PIRSR611281-2"/>
    </source>
</evidence>
<dbReference type="NCBIfam" id="TIGR01812">
    <property type="entry name" value="sdhA_frdA_Gneg"/>
    <property type="match status" value="1"/>
</dbReference>
<dbReference type="OrthoDB" id="9805351at2"/>
<dbReference type="FunFam" id="3.90.700.10:FF:000001">
    <property type="entry name" value="Mitochondrial succinate dehydrogenase flavoprotein subunit"/>
    <property type="match status" value="1"/>
</dbReference>
<dbReference type="InterPro" id="IPR003952">
    <property type="entry name" value="FRD_SDH_FAD_BS"/>
</dbReference>
<evidence type="ECO:0000256" key="12">
    <source>
        <dbReference type="ARBA" id="ARBA00049220"/>
    </source>
</evidence>
<dbReference type="UniPathway" id="UPA00223">
    <property type="reaction ID" value="UER01005"/>
</dbReference>
<dbReference type="InterPro" id="IPR014006">
    <property type="entry name" value="Succ_Dhase_FrdA_Gneg"/>
</dbReference>
<feature type="modified residue" description="Tele-8alpha-FAD histidine" evidence="17">
    <location>
        <position position="42"/>
    </location>
</feature>
<keyword evidence="18" id="KW-0816">Tricarboxylic acid cycle</keyword>
<feature type="binding site" evidence="16">
    <location>
        <begin position="12"/>
        <end position="17"/>
    </location>
    <ligand>
        <name>FAD</name>
        <dbReference type="ChEBI" id="CHEBI:57692"/>
    </ligand>
</feature>
<dbReference type="InterPro" id="IPR015939">
    <property type="entry name" value="Fum_Rdtase/Succ_DH_flav-like_C"/>
</dbReference>
<dbReference type="InterPro" id="IPR003953">
    <property type="entry name" value="FAD-dep_OxRdtase_2_FAD-bd"/>
</dbReference>
<dbReference type="GO" id="GO:0009061">
    <property type="term" value="P:anaerobic respiration"/>
    <property type="evidence" value="ECO:0007669"/>
    <property type="project" value="TreeGrafter"/>
</dbReference>
<dbReference type="Gene3D" id="3.50.50.60">
    <property type="entry name" value="FAD/NAD(P)-binding domain"/>
    <property type="match status" value="1"/>
</dbReference>
<dbReference type="NCBIfam" id="TIGR01816">
    <property type="entry name" value="sdhA_forward"/>
    <property type="match status" value="1"/>
</dbReference>
<dbReference type="InterPro" id="IPR011281">
    <property type="entry name" value="Succ_DH_flav_su_fwd"/>
</dbReference>
<evidence type="ECO:0000256" key="4">
    <source>
        <dbReference type="ARBA" id="ARBA00012792"/>
    </source>
</evidence>
<dbReference type="GO" id="GO:0005886">
    <property type="term" value="C:plasma membrane"/>
    <property type="evidence" value="ECO:0007669"/>
    <property type="project" value="TreeGrafter"/>
</dbReference>
<evidence type="ECO:0000256" key="13">
    <source>
        <dbReference type="NCBIfam" id="TIGR01816"/>
    </source>
</evidence>
<feature type="domain" description="FAD-dependent oxidoreductase 2 FAD-binding" evidence="19">
    <location>
        <begin position="7"/>
        <end position="401"/>
    </location>
</feature>
<dbReference type="GO" id="GO:0050660">
    <property type="term" value="F:flavin adenine dinucleotide binding"/>
    <property type="evidence" value="ECO:0007669"/>
    <property type="project" value="UniProtKB-UniRule"/>
</dbReference>
<dbReference type="FunFam" id="3.50.50.60:FF:000016">
    <property type="entry name" value="Succinate dehydrogenase flavoprotein subunit"/>
    <property type="match status" value="1"/>
</dbReference>
<dbReference type="PROSITE" id="PS00504">
    <property type="entry name" value="FRD_SDH_FAD_BINDING"/>
    <property type="match status" value="1"/>
</dbReference>
<feature type="domain" description="Fumarate reductase/succinate dehydrogenase flavoprotein-like C-terminal" evidence="20">
    <location>
        <begin position="455"/>
        <end position="584"/>
    </location>
</feature>
<dbReference type="GO" id="GO:0033765">
    <property type="term" value="F:steroid dehydrogenase activity, acting on the CH-CH group of donors"/>
    <property type="evidence" value="ECO:0007669"/>
    <property type="project" value="UniProtKB-ARBA"/>
</dbReference>
<dbReference type="EC" id="1.3.5.1" evidence="4 18"/>
<evidence type="ECO:0000256" key="2">
    <source>
        <dbReference type="ARBA" id="ARBA00004894"/>
    </source>
</evidence>
<evidence type="ECO:0000256" key="18">
    <source>
        <dbReference type="RuleBase" id="RU362051"/>
    </source>
</evidence>
<dbReference type="InterPro" id="IPR030664">
    <property type="entry name" value="SdhA/FrdA/AprA"/>
</dbReference>
<dbReference type="GO" id="GO:0006099">
    <property type="term" value="P:tricarboxylic acid cycle"/>
    <property type="evidence" value="ECO:0007669"/>
    <property type="project" value="UniProtKB-UniRule"/>
</dbReference>
<dbReference type="InterPro" id="IPR037099">
    <property type="entry name" value="Fum_R/Succ_DH_flav-like_C_sf"/>
</dbReference>
<keyword evidence="8 16" id="KW-0274">FAD</keyword>
<dbReference type="SUPFAM" id="SSF56425">
    <property type="entry name" value="Succinate dehydrogenase/fumarate reductase flavoprotein, catalytic domain"/>
    <property type="match status" value="1"/>
</dbReference>
<feature type="binding site" evidence="16">
    <location>
        <begin position="400"/>
        <end position="401"/>
    </location>
    <ligand>
        <name>FAD</name>
        <dbReference type="ChEBI" id="CHEBI:57692"/>
    </ligand>
</feature>
<feature type="binding site" evidence="16">
    <location>
        <position position="222"/>
    </location>
    <ligand>
        <name>FAD</name>
        <dbReference type="ChEBI" id="CHEBI:57692"/>
    </ligand>
</feature>
<name>A0A7I9V9H8_9ACTN</name>
<keyword evidence="9 18" id="KW-0249">Electron transport</keyword>
<keyword evidence="22" id="KW-1185">Reference proteome</keyword>
<dbReference type="FunFam" id="1.20.58.100:FF:000001">
    <property type="entry name" value="Succinate dehydrogenase flavoprotein subunit (SdhA)"/>
    <property type="match status" value="1"/>
</dbReference>
<evidence type="ECO:0000256" key="5">
    <source>
        <dbReference type="ARBA" id="ARBA00019965"/>
    </source>
</evidence>
<dbReference type="GO" id="GO:0009055">
    <property type="term" value="F:electron transfer activity"/>
    <property type="evidence" value="ECO:0007669"/>
    <property type="project" value="TreeGrafter"/>
</dbReference>
<feature type="binding site" evidence="16">
    <location>
        <position position="384"/>
    </location>
    <ligand>
        <name>FAD</name>
        <dbReference type="ChEBI" id="CHEBI:57692"/>
    </ligand>
</feature>
<dbReference type="PIRSF" id="PIRSF000171">
    <property type="entry name" value="SDHA_APRA_LASPO"/>
    <property type="match status" value="1"/>
</dbReference>
<sequence length="584" mass="64849">MQEHRYDVVIIGAGGAGMRAAIEAAPRARTAVLTKLYPTRSHTGAAQGGMCAALANVEEDNWEWHTFDTVKGGDYIVDQDAAEIMAKEAIDAVLDLEKMGLPFNRTPEGKIDQRRFGGHTRDHGKAPVRRACYAADRTGHMILQTLYQNCVKHDVEFFNEFYALDINMTTDENGEPIANGVVAYELSTGEIHVFHAKSIVFATGGSGRMYKTTSNAHTLTGDGMGIVFRKGLPLEDMEFHQFHPTGLAGLGILISEAVRGEGGILRNADGERFMERYAPTIKDLAPRDIVARSMVLEVLEGRGAGPNKDYVYIDVRHLGEDVLNEKLPDITEFSRTYLGVDPVTELVPVYPTCHYVMGGIPTNVRGQVLSNNEQIVHGLFAAGECACVSVHGANRLGTNSLLDINVFGRRAGIAAAEYANSAEFTELEENPTQMVDEWLEGLLSEHGNERVADIRTELQQLMDNNASVFRTEETLTTALNGVRELKERYEHIRVHDKGRRFNTDLLEAVELGFLLEMAEVTVAGALNRKESRGGHAREDYPKRDDENYLVHTMAYKKGKGLLADIELDYKPVVQTRYEPMERKY</sequence>
<dbReference type="Gene3D" id="1.20.58.100">
    <property type="entry name" value="Fumarate reductase/succinate dehydrogenase flavoprotein-like, C-terminal domain"/>
    <property type="match status" value="1"/>
</dbReference>
<evidence type="ECO:0000256" key="14">
    <source>
        <dbReference type="PIRSR" id="PIRSR000171-1"/>
    </source>
</evidence>